<dbReference type="OrthoDB" id="3543113at2759"/>
<evidence type="ECO:0000313" key="2">
    <source>
        <dbReference type="Proteomes" id="UP000717328"/>
    </source>
</evidence>
<dbReference type="Proteomes" id="UP000717328">
    <property type="component" value="Unassembled WGS sequence"/>
</dbReference>
<accession>A0A9P7KKK5</accession>
<proteinExistence type="predicted"/>
<protein>
    <submittedName>
        <fullName evidence="1">Uncharacterized protein</fullName>
    </submittedName>
</protein>
<dbReference type="SUPFAM" id="SSF52047">
    <property type="entry name" value="RNI-like"/>
    <property type="match status" value="1"/>
</dbReference>
<sequence length="362" mass="39881">MDFIITTNAHLSFLAALPGQYPNLSILSLNLATHPRVMDVTSAAVIKWDQLLSLSVGGLSVHAFTHIATIPTLSFLSLKIPDTLEMVLPTFLESPFPALRSIAMHSAELSFSSRLLRLMSPGSALRSICIEGEEDSTAVHTWEDIIRTVVGTCLSSSLQCLSIEDYKPQNVEIDTAEQELVLPGNCIRPLLVFKNLTNVCLRVCHGIDLDDNLLLELAMALPLIQTLILTSAHKPRLARATLASFVSFAQHCQSMDQLSITLNARRIPAAPTVKICNPKMRILYVGLSPIRTKNAPKVAAFLSDLFPNLRTVINRYGDCREDETDPVTQLDKAWTQVDSLVTLFAGVRAQETRRMKQLPTNG</sequence>
<evidence type="ECO:0000313" key="1">
    <source>
        <dbReference type="EMBL" id="KAG5653743.1"/>
    </source>
</evidence>
<reference evidence="1" key="2">
    <citation type="submission" date="2021-10" db="EMBL/GenBank/DDBJ databases">
        <title>Phylogenomics reveals ancestral predisposition of the termite-cultivated fungus Termitomyces towards a domesticated lifestyle.</title>
        <authorList>
            <person name="Auxier B."/>
            <person name="Grum-Grzhimaylo A."/>
            <person name="Cardenas M.E."/>
            <person name="Lodge J.D."/>
            <person name="Laessoe T."/>
            <person name="Pedersen O."/>
            <person name="Smith M.E."/>
            <person name="Kuyper T.W."/>
            <person name="Franco-Molano E.A."/>
            <person name="Baroni T.J."/>
            <person name="Aanen D.K."/>
        </authorList>
    </citation>
    <scope>NUCLEOTIDE SEQUENCE</scope>
    <source>
        <strain evidence="1">D49</strain>
    </source>
</reference>
<reference evidence="1" key="1">
    <citation type="submission" date="2021-02" db="EMBL/GenBank/DDBJ databases">
        <authorList>
            <person name="Nieuwenhuis M."/>
            <person name="Van De Peppel L.J.J."/>
        </authorList>
    </citation>
    <scope>NUCLEOTIDE SEQUENCE</scope>
    <source>
        <strain evidence="1">D49</strain>
    </source>
</reference>
<dbReference type="EMBL" id="JABCKI010000035">
    <property type="protein sequence ID" value="KAG5653743.1"/>
    <property type="molecule type" value="Genomic_DNA"/>
</dbReference>
<comment type="caution">
    <text evidence="1">The sequence shown here is derived from an EMBL/GenBank/DDBJ whole genome shotgun (WGS) entry which is preliminary data.</text>
</comment>
<gene>
    <name evidence="1" type="ORF">H0H81_010830</name>
</gene>
<name>A0A9P7KKK5_9AGAR</name>
<dbReference type="AlphaFoldDB" id="A0A9P7KKK5"/>
<organism evidence="1 2">
    <name type="scientific">Sphagnurus paluster</name>
    <dbReference type="NCBI Taxonomy" id="117069"/>
    <lineage>
        <taxon>Eukaryota</taxon>
        <taxon>Fungi</taxon>
        <taxon>Dikarya</taxon>
        <taxon>Basidiomycota</taxon>
        <taxon>Agaricomycotina</taxon>
        <taxon>Agaricomycetes</taxon>
        <taxon>Agaricomycetidae</taxon>
        <taxon>Agaricales</taxon>
        <taxon>Tricholomatineae</taxon>
        <taxon>Lyophyllaceae</taxon>
        <taxon>Sphagnurus</taxon>
    </lineage>
</organism>
<keyword evidence="2" id="KW-1185">Reference proteome</keyword>